<sequence length="437" mass="51345">MPLSKLRNKLYWISDTLKGRKVGNYLKEINFILNDPTSIESKKIQKNNLDNLLKHATNTTAFYAKYKDTSSIIDFPVIKKTVIQNNFEQFQSSCFKDKKKYKVSTSGSTGVPFFLFQNKDKKHRNTADVIYFFNQCNHKIGNRLYELEVWRNHNKKSKFKCWMQNSIQFDISRLTDYRISAFIKLIQKNKKTNKTILGFASSLESITKFIDENKIRLNYINLNSIIANSEYLNSYTKTKMSEYFGVEVLSRYSSEEIGIVAHQTIKSPDSFIINHASYYIEVLNFNNDTHVELGEFGRIVVTDLFNYAMPMIRYDTGDIAKLSMEDKITKFELVEGRKMDLVYDSSGNKVSSFVVYTKFYRYYKYLNQYQFIQQGRKDYEIKLNLKDNNFNFEDSLIIEMKKEFGKDANIYITYVDEIPLLASGKRRKVINNFSKCV</sequence>
<evidence type="ECO:0000313" key="2">
    <source>
        <dbReference type="Proteomes" id="UP001501302"/>
    </source>
</evidence>
<dbReference type="InterPro" id="IPR053158">
    <property type="entry name" value="CapK_Type1_Caps_Biosynth"/>
</dbReference>
<dbReference type="Proteomes" id="UP001501302">
    <property type="component" value="Unassembled WGS sequence"/>
</dbReference>
<organism evidence="1 2">
    <name type="scientific">Algibacter agarivorans</name>
    <dbReference type="NCBI Taxonomy" id="1109741"/>
    <lineage>
        <taxon>Bacteria</taxon>
        <taxon>Pseudomonadati</taxon>
        <taxon>Bacteroidota</taxon>
        <taxon>Flavobacteriia</taxon>
        <taxon>Flavobacteriales</taxon>
        <taxon>Flavobacteriaceae</taxon>
        <taxon>Algibacter</taxon>
    </lineage>
</organism>
<protein>
    <submittedName>
        <fullName evidence="1">Phenylacetate--CoA ligase family protein</fullName>
    </submittedName>
</protein>
<dbReference type="GO" id="GO:0016874">
    <property type="term" value="F:ligase activity"/>
    <property type="evidence" value="ECO:0007669"/>
    <property type="project" value="UniProtKB-KW"/>
</dbReference>
<proteinExistence type="predicted"/>
<dbReference type="Gene3D" id="3.40.50.12780">
    <property type="entry name" value="N-terminal domain of ligase-like"/>
    <property type="match status" value="1"/>
</dbReference>
<keyword evidence="1" id="KW-0436">Ligase</keyword>
<dbReference type="SUPFAM" id="SSF56801">
    <property type="entry name" value="Acetyl-CoA synthetase-like"/>
    <property type="match status" value="1"/>
</dbReference>
<accession>A0ABP9GB50</accession>
<dbReference type="InterPro" id="IPR042099">
    <property type="entry name" value="ANL_N_sf"/>
</dbReference>
<dbReference type="PANTHER" id="PTHR36932">
    <property type="entry name" value="CAPSULAR POLYSACCHARIDE BIOSYNTHESIS PROTEIN"/>
    <property type="match status" value="1"/>
</dbReference>
<comment type="caution">
    <text evidence="1">The sequence shown here is derived from an EMBL/GenBank/DDBJ whole genome shotgun (WGS) entry which is preliminary data.</text>
</comment>
<dbReference type="PANTHER" id="PTHR36932:SF1">
    <property type="entry name" value="CAPSULAR POLYSACCHARIDE BIOSYNTHESIS PROTEIN"/>
    <property type="match status" value="1"/>
</dbReference>
<keyword evidence="2" id="KW-1185">Reference proteome</keyword>
<evidence type="ECO:0000313" key="1">
    <source>
        <dbReference type="EMBL" id="GAA4935247.1"/>
    </source>
</evidence>
<dbReference type="EMBL" id="BAABJJ010000007">
    <property type="protein sequence ID" value="GAA4935247.1"/>
    <property type="molecule type" value="Genomic_DNA"/>
</dbReference>
<reference evidence="2" key="1">
    <citation type="journal article" date="2019" name="Int. J. Syst. Evol. Microbiol.">
        <title>The Global Catalogue of Microorganisms (GCM) 10K type strain sequencing project: providing services to taxonomists for standard genome sequencing and annotation.</title>
        <authorList>
            <consortium name="The Broad Institute Genomics Platform"/>
            <consortium name="The Broad Institute Genome Sequencing Center for Infectious Disease"/>
            <person name="Wu L."/>
            <person name="Ma J."/>
        </authorList>
    </citation>
    <scope>NUCLEOTIDE SEQUENCE [LARGE SCALE GENOMIC DNA]</scope>
    <source>
        <strain evidence="2">JCM 18285</strain>
    </source>
</reference>
<name>A0ABP9GB50_9FLAO</name>
<dbReference type="RefSeq" id="WP_345189931.1">
    <property type="nucleotide sequence ID" value="NZ_BAABJJ010000007.1"/>
</dbReference>
<gene>
    <name evidence="1" type="ORF">GCM10023314_04480</name>
</gene>